<proteinExistence type="predicted"/>
<dbReference type="GeneID" id="37075941"/>
<protein>
    <recommendedName>
        <fullName evidence="5">Secreted protein</fullName>
    </recommendedName>
</protein>
<reference evidence="3 4" key="1">
    <citation type="submission" date="2016-12" db="EMBL/GenBank/DDBJ databases">
        <title>The genomes of Aspergillus section Nigri reveals drivers in fungal speciation.</title>
        <authorList>
            <consortium name="DOE Joint Genome Institute"/>
            <person name="Vesth T.C."/>
            <person name="Nybo J."/>
            <person name="Theobald S."/>
            <person name="Brandl J."/>
            <person name="Frisvad J.C."/>
            <person name="Nielsen K.F."/>
            <person name="Lyhne E.K."/>
            <person name="Kogle M.E."/>
            <person name="Kuo A."/>
            <person name="Riley R."/>
            <person name="Clum A."/>
            <person name="Nolan M."/>
            <person name="Lipzen A."/>
            <person name="Salamov A."/>
            <person name="Henrissat B."/>
            <person name="Wiebenga A."/>
            <person name="De Vries R.P."/>
            <person name="Grigoriev I.V."/>
            <person name="Mortensen U.H."/>
            <person name="Andersen M.R."/>
            <person name="Baker S.E."/>
        </authorList>
    </citation>
    <scope>NUCLEOTIDE SEQUENCE [LARGE SCALE GENOMIC DNA]</scope>
    <source>
        <strain evidence="3 4">JOP 1030-1</strain>
    </source>
</reference>
<dbReference type="EMBL" id="KZ821227">
    <property type="protein sequence ID" value="PYH46507.1"/>
    <property type="molecule type" value="Genomic_DNA"/>
</dbReference>
<feature type="signal peptide" evidence="2">
    <location>
        <begin position="1"/>
        <end position="23"/>
    </location>
</feature>
<sequence length="74" mass="7994">MHASLSCIHLPVLASSIMDLSLCGYLSTTRIFAHYRTNPLTGSGESRQSYTKAAEAKHSSHHGGQMMLSRGMDG</sequence>
<evidence type="ECO:0008006" key="5">
    <source>
        <dbReference type="Google" id="ProtNLM"/>
    </source>
</evidence>
<name>A0A318ZIB0_9EURO</name>
<keyword evidence="4" id="KW-1185">Reference proteome</keyword>
<gene>
    <name evidence="3" type="ORF">BP01DRAFT_355521</name>
</gene>
<evidence type="ECO:0000256" key="1">
    <source>
        <dbReference type="SAM" id="MobiDB-lite"/>
    </source>
</evidence>
<organism evidence="3 4">
    <name type="scientific">Aspergillus saccharolyticus JOP 1030-1</name>
    <dbReference type="NCBI Taxonomy" id="1450539"/>
    <lineage>
        <taxon>Eukaryota</taxon>
        <taxon>Fungi</taxon>
        <taxon>Dikarya</taxon>
        <taxon>Ascomycota</taxon>
        <taxon>Pezizomycotina</taxon>
        <taxon>Eurotiomycetes</taxon>
        <taxon>Eurotiomycetidae</taxon>
        <taxon>Eurotiales</taxon>
        <taxon>Aspergillaceae</taxon>
        <taxon>Aspergillus</taxon>
        <taxon>Aspergillus subgen. Circumdati</taxon>
    </lineage>
</organism>
<dbReference type="AlphaFoldDB" id="A0A318ZIB0"/>
<evidence type="ECO:0000256" key="2">
    <source>
        <dbReference type="SAM" id="SignalP"/>
    </source>
</evidence>
<evidence type="ECO:0000313" key="3">
    <source>
        <dbReference type="EMBL" id="PYH46507.1"/>
    </source>
</evidence>
<evidence type="ECO:0000313" key="4">
    <source>
        <dbReference type="Proteomes" id="UP000248349"/>
    </source>
</evidence>
<feature type="region of interest" description="Disordered" evidence="1">
    <location>
        <begin position="37"/>
        <end position="74"/>
    </location>
</feature>
<feature type="chain" id="PRO_5016274258" description="Secreted protein" evidence="2">
    <location>
        <begin position="24"/>
        <end position="74"/>
    </location>
</feature>
<accession>A0A318ZIB0</accession>
<keyword evidence="2" id="KW-0732">Signal</keyword>
<dbReference type="Proteomes" id="UP000248349">
    <property type="component" value="Unassembled WGS sequence"/>
</dbReference>
<dbReference type="RefSeq" id="XP_025432489.1">
    <property type="nucleotide sequence ID" value="XM_025574713.1"/>
</dbReference>
<feature type="compositionally biased region" description="Polar residues" evidence="1">
    <location>
        <begin position="38"/>
        <end position="51"/>
    </location>
</feature>